<dbReference type="CDD" id="cd02909">
    <property type="entry name" value="cupin_pirin_N"/>
    <property type="match status" value="1"/>
</dbReference>
<evidence type="ECO:0000256" key="2">
    <source>
        <dbReference type="RuleBase" id="RU003457"/>
    </source>
</evidence>
<dbReference type="InterPro" id="IPR008778">
    <property type="entry name" value="Pirin_C_dom"/>
</dbReference>
<dbReference type="InterPro" id="IPR003829">
    <property type="entry name" value="Pirin_N_dom"/>
</dbReference>
<dbReference type="PANTHER" id="PTHR13903">
    <property type="entry name" value="PIRIN-RELATED"/>
    <property type="match status" value="1"/>
</dbReference>
<keyword evidence="6" id="KW-1185">Reference proteome</keyword>
<evidence type="ECO:0000259" key="4">
    <source>
        <dbReference type="Pfam" id="PF05726"/>
    </source>
</evidence>
<evidence type="ECO:0000313" key="5">
    <source>
        <dbReference type="EMBL" id="GAA3695434.1"/>
    </source>
</evidence>
<evidence type="ECO:0000256" key="1">
    <source>
        <dbReference type="ARBA" id="ARBA00008416"/>
    </source>
</evidence>
<dbReference type="CDD" id="cd02247">
    <property type="entry name" value="cupin_pirin_C"/>
    <property type="match status" value="1"/>
</dbReference>
<dbReference type="InterPro" id="IPR014710">
    <property type="entry name" value="RmlC-like_jellyroll"/>
</dbReference>
<comment type="similarity">
    <text evidence="1 2">Belongs to the pirin family.</text>
</comment>
<dbReference type="InterPro" id="IPR011051">
    <property type="entry name" value="RmlC_Cupin_sf"/>
</dbReference>
<gene>
    <name evidence="5" type="ORF">GCM10022204_09020</name>
</gene>
<dbReference type="EMBL" id="BAAAYX010000002">
    <property type="protein sequence ID" value="GAA3695434.1"/>
    <property type="molecule type" value="Genomic_DNA"/>
</dbReference>
<protein>
    <submittedName>
        <fullName evidence="5">Pirin family protein</fullName>
    </submittedName>
</protein>
<dbReference type="InterPro" id="IPR012093">
    <property type="entry name" value="Pirin"/>
</dbReference>
<feature type="domain" description="Pirin C-terminal" evidence="4">
    <location>
        <begin position="180"/>
        <end position="277"/>
    </location>
</feature>
<accession>A0ABP7CVQ9</accession>
<dbReference type="Proteomes" id="UP001500051">
    <property type="component" value="Unassembled WGS sequence"/>
</dbReference>
<dbReference type="SUPFAM" id="SSF51182">
    <property type="entry name" value="RmlC-like cupins"/>
    <property type="match status" value="1"/>
</dbReference>
<dbReference type="Pfam" id="PF05726">
    <property type="entry name" value="Pirin_C"/>
    <property type="match status" value="1"/>
</dbReference>
<feature type="domain" description="Pirin N-terminal" evidence="3">
    <location>
        <begin position="27"/>
        <end position="128"/>
    </location>
</feature>
<reference evidence="6" key="1">
    <citation type="journal article" date="2019" name="Int. J. Syst. Evol. Microbiol.">
        <title>The Global Catalogue of Microorganisms (GCM) 10K type strain sequencing project: providing services to taxonomists for standard genome sequencing and annotation.</title>
        <authorList>
            <consortium name="The Broad Institute Genomics Platform"/>
            <consortium name="The Broad Institute Genome Sequencing Center for Infectious Disease"/>
            <person name="Wu L."/>
            <person name="Ma J."/>
        </authorList>
    </citation>
    <scope>NUCLEOTIDE SEQUENCE [LARGE SCALE GENOMIC DNA]</scope>
    <source>
        <strain evidence="6">JCM 16548</strain>
    </source>
</reference>
<organism evidence="5 6">
    <name type="scientific">Microlunatus aurantiacus</name>
    <dbReference type="NCBI Taxonomy" id="446786"/>
    <lineage>
        <taxon>Bacteria</taxon>
        <taxon>Bacillati</taxon>
        <taxon>Actinomycetota</taxon>
        <taxon>Actinomycetes</taxon>
        <taxon>Propionibacteriales</taxon>
        <taxon>Propionibacteriaceae</taxon>
        <taxon>Microlunatus</taxon>
    </lineage>
</organism>
<dbReference type="Pfam" id="PF02678">
    <property type="entry name" value="Pirin"/>
    <property type="match status" value="1"/>
</dbReference>
<dbReference type="PANTHER" id="PTHR13903:SF8">
    <property type="entry name" value="PIRIN"/>
    <property type="match status" value="1"/>
</dbReference>
<sequence length="320" mass="34380">MCRSSLPTGPEELLLAARKVWLGKTTEVARVLPDRAIRMIGAWCFLDHYGPEDVSDAPGMQVPAHPHTGLQTVSWLVAGEIEHRDSLGTRAMVTPGTLNIMTAGHGIVHSEMSLPDKPPQLHGLQLWVALPDAVRDDAPRFDRYTDLPVLERPGVRGQVLIGEVDGVASPAISFSPLVGADLTLEPGASVDLGVDADHEHGVFVVSGEVTTGTTAATTDQLVYLGTGRDAVTLTAGGDGARVLLLGGEPFAEEIVMWWNFIGRTHEEVTAFREQWQHRGADAEGGRFRPVVAPGERVMEAPTMPTVALKPRPRRAPEGGR</sequence>
<proteinExistence type="inferred from homology"/>
<dbReference type="Gene3D" id="2.60.120.10">
    <property type="entry name" value="Jelly Rolls"/>
    <property type="match status" value="2"/>
</dbReference>
<dbReference type="PIRSF" id="PIRSF006232">
    <property type="entry name" value="Pirin"/>
    <property type="match status" value="1"/>
</dbReference>
<comment type="caution">
    <text evidence="5">The sequence shown here is derived from an EMBL/GenBank/DDBJ whole genome shotgun (WGS) entry which is preliminary data.</text>
</comment>
<name>A0ABP7CVQ9_9ACTN</name>
<evidence type="ECO:0000259" key="3">
    <source>
        <dbReference type="Pfam" id="PF02678"/>
    </source>
</evidence>
<evidence type="ECO:0000313" key="6">
    <source>
        <dbReference type="Proteomes" id="UP001500051"/>
    </source>
</evidence>